<accession>A0A183CAY2</accession>
<protein>
    <submittedName>
        <fullName evidence="3">CVNH domain-containing protein</fullName>
    </submittedName>
</protein>
<organism evidence="2 3">
    <name type="scientific">Globodera pallida</name>
    <name type="common">Potato cyst nematode worm</name>
    <name type="synonym">Heterodera pallida</name>
    <dbReference type="NCBI Taxonomy" id="36090"/>
    <lineage>
        <taxon>Eukaryota</taxon>
        <taxon>Metazoa</taxon>
        <taxon>Ecdysozoa</taxon>
        <taxon>Nematoda</taxon>
        <taxon>Chromadorea</taxon>
        <taxon>Rhabditida</taxon>
        <taxon>Tylenchina</taxon>
        <taxon>Tylenchomorpha</taxon>
        <taxon>Tylenchoidea</taxon>
        <taxon>Heteroderidae</taxon>
        <taxon>Heteroderinae</taxon>
        <taxon>Globodera</taxon>
    </lineage>
</organism>
<proteinExistence type="predicted"/>
<reference evidence="2" key="1">
    <citation type="submission" date="2014-05" db="EMBL/GenBank/DDBJ databases">
        <title>The genome and life-stage specific transcriptomes of Globodera pallida elucidate key aspects of plant parasitism by a cyst nematode.</title>
        <authorList>
            <person name="Cotton J.A."/>
            <person name="Lilley C.J."/>
            <person name="Jones L.M."/>
            <person name="Kikuchi T."/>
            <person name="Reid A.J."/>
            <person name="Thorpe P."/>
            <person name="Tsai I.J."/>
            <person name="Beasley H."/>
            <person name="Blok V."/>
            <person name="Cock P.J.A."/>
            <person name="Van den Akker S.E."/>
            <person name="Holroyd N."/>
            <person name="Hunt M."/>
            <person name="Mantelin S."/>
            <person name="Naghra H."/>
            <person name="Pain A."/>
            <person name="Palomares-Rius J.E."/>
            <person name="Zarowiecki M."/>
            <person name="Berriman M."/>
            <person name="Jones J.T."/>
            <person name="Urwin P.E."/>
        </authorList>
    </citation>
    <scope>NUCLEOTIDE SEQUENCE [LARGE SCALE GENOMIC DNA]</scope>
    <source>
        <strain evidence="2">Lindley</strain>
    </source>
</reference>
<feature type="signal peptide" evidence="1">
    <location>
        <begin position="1"/>
        <end position="23"/>
    </location>
</feature>
<evidence type="ECO:0000256" key="1">
    <source>
        <dbReference type="SAM" id="SignalP"/>
    </source>
</evidence>
<evidence type="ECO:0000313" key="2">
    <source>
        <dbReference type="Proteomes" id="UP000050741"/>
    </source>
</evidence>
<feature type="chain" id="PRO_5008147338" evidence="1">
    <location>
        <begin position="24"/>
        <end position="146"/>
    </location>
</feature>
<keyword evidence="1" id="KW-0732">Signal</keyword>
<dbReference type="AlphaFoldDB" id="A0A183CAY2"/>
<dbReference type="Proteomes" id="UP000050741">
    <property type="component" value="Unassembled WGS sequence"/>
</dbReference>
<reference evidence="3" key="2">
    <citation type="submission" date="2016-06" db="UniProtKB">
        <authorList>
            <consortium name="WormBaseParasite"/>
        </authorList>
    </citation>
    <scope>IDENTIFICATION</scope>
</reference>
<sequence>MKGVVAALILLLVVSGRFAYCDGNTIKCLYGKKGVAGIGEMKSKECRDDGHYYFEATCAEGNGHIVHIEWGCSLDTNQLYFTYCESWEGFQICDDYHHGKNVRHDNNHWEDDHDHGRFSVEHGAIVEYDFRGKSQRLSQFGNFLEF</sequence>
<evidence type="ECO:0000313" key="3">
    <source>
        <dbReference type="WBParaSite" id="GPLIN_001003300"/>
    </source>
</evidence>
<keyword evidence="2" id="KW-1185">Reference proteome</keyword>
<name>A0A183CAY2_GLOPA</name>
<dbReference type="WBParaSite" id="GPLIN_001003300">
    <property type="protein sequence ID" value="GPLIN_001003300"/>
    <property type="gene ID" value="GPLIN_001003300"/>
</dbReference>